<reference evidence="1 2" key="1">
    <citation type="journal article" date="2018" name="ISME J.">
        <title>Endosymbiont genomes yield clues of tubeworm success.</title>
        <authorList>
            <person name="Li Y."/>
            <person name="Liles M.R."/>
            <person name="Halanych K.M."/>
        </authorList>
    </citation>
    <scope>NUCLEOTIDE SEQUENCE [LARGE SCALE GENOMIC DNA]</scope>
    <source>
        <strain evidence="1">A1462</strain>
    </source>
</reference>
<accession>A0A370DAN3</accession>
<organism evidence="1 2">
    <name type="scientific">endosymbiont of Escarpia spicata</name>
    <dbReference type="NCBI Taxonomy" id="2200908"/>
    <lineage>
        <taxon>Bacteria</taxon>
        <taxon>Pseudomonadati</taxon>
        <taxon>Pseudomonadota</taxon>
        <taxon>Gammaproteobacteria</taxon>
        <taxon>sulfur-oxidizing symbionts</taxon>
    </lineage>
</organism>
<gene>
    <name evidence="1" type="ORF">DIZ78_16015</name>
</gene>
<proteinExistence type="predicted"/>
<dbReference type="EMBL" id="QFXE01000021">
    <property type="protein sequence ID" value="RDH81949.1"/>
    <property type="molecule type" value="Genomic_DNA"/>
</dbReference>
<comment type="caution">
    <text evidence="1">The sequence shown here is derived from an EMBL/GenBank/DDBJ whole genome shotgun (WGS) entry which is preliminary data.</text>
</comment>
<evidence type="ECO:0008006" key="3">
    <source>
        <dbReference type="Google" id="ProtNLM"/>
    </source>
</evidence>
<dbReference type="Proteomes" id="UP000254771">
    <property type="component" value="Unassembled WGS sequence"/>
</dbReference>
<name>A0A370DAN3_9GAMM</name>
<protein>
    <recommendedName>
        <fullName evidence="3">DUF1835 domain-containing protein</fullName>
    </recommendedName>
</protein>
<evidence type="ECO:0000313" key="2">
    <source>
        <dbReference type="Proteomes" id="UP000254771"/>
    </source>
</evidence>
<evidence type="ECO:0000313" key="1">
    <source>
        <dbReference type="EMBL" id="RDH81949.1"/>
    </source>
</evidence>
<sequence length="327" mass="36996">MENNLNITNGDSATPAMKEAGIQGDFLPWRDVLHDGPVPADLPLEKLSRSRAQFIIDQGWGDPKAIKKDFVQRDETLFRYRNYSKVILWFEHDLYDQLQILQILDWFSDNPPEESNLTIVCTEQYLGMATPDQMKGLLKFEEVISEEHLSLAKKAWAAFRSPLPIRWQRLLEEDTSILPFLRGAILRLLQEYPDCKSGLSRTAYIALDIISKGENKPGKVFGCYQETEERKFMGDSSFWVILNQLLESNPPLLELSTGTQLISPPGPEPVLSITAAGNAVLAGERSWLDVAELNRWIGGVHLTPTNIWCWNAESHRLSCTSDSNGHV</sequence>
<dbReference type="AlphaFoldDB" id="A0A370DAN3"/>
<keyword evidence="2" id="KW-1185">Reference proteome</keyword>